<dbReference type="SUPFAM" id="SSF51445">
    <property type="entry name" value="(Trans)glycosidases"/>
    <property type="match status" value="1"/>
</dbReference>
<evidence type="ECO:0000256" key="1">
    <source>
        <dbReference type="SAM" id="SignalP"/>
    </source>
</evidence>
<evidence type="ECO:0008006" key="3">
    <source>
        <dbReference type="Google" id="ProtNLM"/>
    </source>
</evidence>
<organism evidence="2">
    <name type="scientific">Sipha flava</name>
    <name type="common">yellow sugarcane aphid</name>
    <dbReference type="NCBI Taxonomy" id="143950"/>
    <lineage>
        <taxon>Eukaryota</taxon>
        <taxon>Metazoa</taxon>
        <taxon>Ecdysozoa</taxon>
        <taxon>Arthropoda</taxon>
        <taxon>Hexapoda</taxon>
        <taxon>Insecta</taxon>
        <taxon>Pterygota</taxon>
        <taxon>Neoptera</taxon>
        <taxon>Paraneoptera</taxon>
        <taxon>Hemiptera</taxon>
        <taxon>Sternorrhyncha</taxon>
        <taxon>Aphidomorpha</taxon>
        <taxon>Aphidoidea</taxon>
        <taxon>Aphididae</taxon>
        <taxon>Sipha</taxon>
    </lineage>
</organism>
<dbReference type="AlphaFoldDB" id="A0A2S2QMR9"/>
<reference evidence="2" key="1">
    <citation type="submission" date="2018-04" db="EMBL/GenBank/DDBJ databases">
        <title>Transcriptome assembly of Sipha flava.</title>
        <authorList>
            <person name="Scully E.D."/>
            <person name="Geib S.M."/>
            <person name="Palmer N.A."/>
            <person name="Koch K."/>
            <person name="Bradshaw J."/>
            <person name="Heng-Moss T."/>
            <person name="Sarath G."/>
        </authorList>
    </citation>
    <scope>NUCLEOTIDE SEQUENCE</scope>
</reference>
<proteinExistence type="predicted"/>
<sequence>MKQFFTLVFTYILFSSSSATDQGQDTVMCLYAGTQLVEKEYEFDKSDVSDRCDIIVYACYVFNLINQSHPVDSYLSEDDQNALKSITALQKPIYIFSFNNNEEPWTVLYKKDNNTYNSDVEFFIKFVTRFNFSGVILSIENLYSEQAGLDGRVNLFAEYLKKKLPNFKVGIEIDATTYSNFSDKNKFNFEITNEYIDYYIMDMLPGDTCDNETKLIGQVPIDSCDQNVTSMTQMTDAIMKSCMSKSKLYAGLFIGVYKPQSNDGSDTLTSYTEYCSNKTASCDWCKDDAQTLYDKGKLSKNSSYHGVMISYVELDDYNDSCKCGKFRGLNLIIDGFENKPFKNCENIAT</sequence>
<evidence type="ECO:0000313" key="2">
    <source>
        <dbReference type="EMBL" id="MBY79069.1"/>
    </source>
</evidence>
<gene>
    <name evidence="2" type="ORF">g.163393</name>
</gene>
<accession>A0A2S2QMR9</accession>
<feature type="signal peptide" evidence="1">
    <location>
        <begin position="1"/>
        <end position="19"/>
    </location>
</feature>
<keyword evidence="1" id="KW-0732">Signal</keyword>
<dbReference type="Gene3D" id="3.20.20.80">
    <property type="entry name" value="Glycosidases"/>
    <property type="match status" value="1"/>
</dbReference>
<dbReference type="InterPro" id="IPR017853">
    <property type="entry name" value="GH"/>
</dbReference>
<feature type="chain" id="PRO_5015770068" description="GH18 domain-containing protein" evidence="1">
    <location>
        <begin position="20"/>
        <end position="349"/>
    </location>
</feature>
<protein>
    <recommendedName>
        <fullName evidence="3">GH18 domain-containing protein</fullName>
    </recommendedName>
</protein>
<dbReference type="EMBL" id="GGMS01009866">
    <property type="protein sequence ID" value="MBY79069.1"/>
    <property type="molecule type" value="Transcribed_RNA"/>
</dbReference>
<name>A0A2S2QMR9_9HEMI</name>